<dbReference type="InterPro" id="IPR012938">
    <property type="entry name" value="Glc/Sorbosone_DH"/>
</dbReference>
<evidence type="ECO:0000256" key="2">
    <source>
        <dbReference type="SAM" id="SignalP"/>
    </source>
</evidence>
<feature type="signal peptide" evidence="2">
    <location>
        <begin position="1"/>
        <end position="20"/>
    </location>
</feature>
<dbReference type="Proteomes" id="UP000182427">
    <property type="component" value="Chromosome I"/>
</dbReference>
<organism evidence="4 5">
    <name type="scientific">Terriglobus roseus</name>
    <dbReference type="NCBI Taxonomy" id="392734"/>
    <lineage>
        <taxon>Bacteria</taxon>
        <taxon>Pseudomonadati</taxon>
        <taxon>Acidobacteriota</taxon>
        <taxon>Terriglobia</taxon>
        <taxon>Terriglobales</taxon>
        <taxon>Acidobacteriaceae</taxon>
        <taxon>Terriglobus</taxon>
    </lineage>
</organism>
<evidence type="ECO:0000313" key="4">
    <source>
        <dbReference type="EMBL" id="SDE74273.1"/>
    </source>
</evidence>
<dbReference type="OrthoDB" id="9770043at2"/>
<protein>
    <submittedName>
        <fullName evidence="4">Glucose/arabinose dehydrogenase, beta-propeller fold</fullName>
    </submittedName>
</protein>
<dbReference type="AlphaFoldDB" id="A0A1G7FEB9"/>
<evidence type="ECO:0000256" key="1">
    <source>
        <dbReference type="SAM" id="MobiDB-lite"/>
    </source>
</evidence>
<feature type="domain" description="Glucose/Sorbosone dehydrogenase" evidence="3">
    <location>
        <begin position="245"/>
        <end position="402"/>
    </location>
</feature>
<dbReference type="InterPro" id="IPR011041">
    <property type="entry name" value="Quinoprot_gluc/sorb_DH_b-prop"/>
</dbReference>
<dbReference type="PANTHER" id="PTHR19328:SF75">
    <property type="entry name" value="ALDOSE SUGAR DEHYDROGENASE YLII"/>
    <property type="match status" value="1"/>
</dbReference>
<accession>A0A1G7FEB9</accession>
<dbReference type="RefSeq" id="WP_083343591.1">
    <property type="nucleotide sequence ID" value="NZ_LT629690.1"/>
</dbReference>
<evidence type="ECO:0000259" key="3">
    <source>
        <dbReference type="Pfam" id="PF07995"/>
    </source>
</evidence>
<gene>
    <name evidence="4" type="ORF">SAMN05444167_0308</name>
</gene>
<name>A0A1G7FEB9_9BACT</name>
<feature type="chain" id="PRO_5009240936" evidence="2">
    <location>
        <begin position="21"/>
        <end position="406"/>
    </location>
</feature>
<dbReference type="Gene3D" id="2.120.10.30">
    <property type="entry name" value="TolB, C-terminal domain"/>
    <property type="match status" value="1"/>
</dbReference>
<feature type="region of interest" description="Disordered" evidence="1">
    <location>
        <begin position="205"/>
        <end position="251"/>
    </location>
</feature>
<evidence type="ECO:0000313" key="5">
    <source>
        <dbReference type="Proteomes" id="UP000182427"/>
    </source>
</evidence>
<dbReference type="SUPFAM" id="SSF50952">
    <property type="entry name" value="Soluble quinoprotein glucose dehydrogenase"/>
    <property type="match status" value="1"/>
</dbReference>
<dbReference type="PANTHER" id="PTHR19328">
    <property type="entry name" value="HEDGEHOG-INTERACTING PROTEIN"/>
    <property type="match status" value="1"/>
</dbReference>
<sequence>MKRFALTGLLLASALQPALAQINAGEQKPEASLPFTMTQVATLRYPWRIAFLPDGRMLITEKVGGMVLMTQKGESIPVANVPPVLYKGQGGQLGVFLSPFYAKDHSVYLTYSEPGEPGGSSLALAKARLDLKPNAASLEDLKVIWRDGERGLGGQFGAQIAFSPDKKFLYLTVGERQRMTPAQDPNQPLGKILRLTLDGKPAPGNPWAGKTGAPTVPVIDPPSDTEAAKTAPKVRDYTFPGPNLTPSETWTSGHRTPYGLAFAPDGKLWEAEHGPRGGDELNLIEKGKNYGWPLVSYAVNYNGVPIPSPDTRPDLQKPVIYWTPIIAPGNIMFYKGKMFSQWDGNLLMGGMATHTLNRVIITGSTAKPAERWDVGKRIRDVEEAPDGALWFLEDDAKGGVYRVTPK</sequence>
<reference evidence="4 5" key="1">
    <citation type="submission" date="2016-10" db="EMBL/GenBank/DDBJ databases">
        <authorList>
            <person name="de Groot N.N."/>
        </authorList>
    </citation>
    <scope>NUCLEOTIDE SEQUENCE [LARGE SCALE GENOMIC DNA]</scope>
    <source>
        <strain evidence="4 5">GAS232</strain>
    </source>
</reference>
<dbReference type="InterPro" id="IPR011042">
    <property type="entry name" value="6-blade_b-propeller_TolB-like"/>
</dbReference>
<dbReference type="Pfam" id="PF07995">
    <property type="entry name" value="GSDH"/>
    <property type="match status" value="2"/>
</dbReference>
<keyword evidence="5" id="KW-1185">Reference proteome</keyword>
<proteinExistence type="predicted"/>
<dbReference type="EMBL" id="LT629690">
    <property type="protein sequence ID" value="SDE74273.1"/>
    <property type="molecule type" value="Genomic_DNA"/>
</dbReference>
<feature type="domain" description="Glucose/Sorbosone dehydrogenase" evidence="3">
    <location>
        <begin position="43"/>
        <end position="213"/>
    </location>
</feature>
<keyword evidence="2" id="KW-0732">Signal</keyword>